<dbReference type="Gene3D" id="3.40.30.10">
    <property type="entry name" value="Glutaredoxin"/>
    <property type="match status" value="1"/>
</dbReference>
<dbReference type="EMBL" id="BMJT01000005">
    <property type="protein sequence ID" value="GGG23699.1"/>
    <property type="molecule type" value="Genomic_DNA"/>
</dbReference>
<name>A0A917G638_9BACI</name>
<dbReference type="Proteomes" id="UP000616608">
    <property type="component" value="Unassembled WGS sequence"/>
</dbReference>
<dbReference type="InterPro" id="IPR036249">
    <property type="entry name" value="Thioredoxin-like_sf"/>
</dbReference>
<evidence type="ECO:0000313" key="1">
    <source>
        <dbReference type="EMBL" id="GGG23699.1"/>
    </source>
</evidence>
<accession>A0A917G638</accession>
<reference evidence="1" key="2">
    <citation type="submission" date="2020-09" db="EMBL/GenBank/DDBJ databases">
        <authorList>
            <person name="Sun Q."/>
            <person name="Zhou Y."/>
        </authorList>
    </citation>
    <scope>NUCLEOTIDE SEQUENCE</scope>
    <source>
        <strain evidence="1">CGMCC 1.15760</strain>
    </source>
</reference>
<dbReference type="SUPFAM" id="SSF52833">
    <property type="entry name" value="Thioredoxin-like"/>
    <property type="match status" value="1"/>
</dbReference>
<comment type="caution">
    <text evidence="1">The sequence shown here is derived from an EMBL/GenBank/DDBJ whole genome shotgun (WGS) entry which is preliminary data.</text>
</comment>
<dbReference type="InterPro" id="IPR008554">
    <property type="entry name" value="Glutaredoxin-like"/>
</dbReference>
<dbReference type="RefSeq" id="WP_188614692.1">
    <property type="nucleotide sequence ID" value="NZ_BMJT01000005.1"/>
</dbReference>
<evidence type="ECO:0008006" key="3">
    <source>
        <dbReference type="Google" id="ProtNLM"/>
    </source>
</evidence>
<keyword evidence="2" id="KW-1185">Reference proteome</keyword>
<dbReference type="AlphaFoldDB" id="A0A917G638"/>
<dbReference type="Pfam" id="PF05768">
    <property type="entry name" value="Glrx-like"/>
    <property type="match status" value="1"/>
</dbReference>
<sequence>MTLIYYGRPNCALCDEGKQIVQLIQEEIDIEVVYRNIEDNDAWHEQFLLMIPVIEYQNEIIMFGHIDYVDLLTQLTEAEQRK</sequence>
<reference evidence="1" key="1">
    <citation type="journal article" date="2014" name="Int. J. Syst. Evol. Microbiol.">
        <title>Complete genome sequence of Corynebacterium casei LMG S-19264T (=DSM 44701T), isolated from a smear-ripened cheese.</title>
        <authorList>
            <consortium name="US DOE Joint Genome Institute (JGI-PGF)"/>
            <person name="Walter F."/>
            <person name="Albersmeier A."/>
            <person name="Kalinowski J."/>
            <person name="Ruckert C."/>
        </authorList>
    </citation>
    <scope>NUCLEOTIDE SEQUENCE</scope>
    <source>
        <strain evidence="1">CGMCC 1.15760</strain>
    </source>
</reference>
<evidence type="ECO:0000313" key="2">
    <source>
        <dbReference type="Proteomes" id="UP000616608"/>
    </source>
</evidence>
<organism evidence="1 2">
    <name type="scientific">Lysinibacillus alkalisoli</name>
    <dbReference type="NCBI Taxonomy" id="1911548"/>
    <lineage>
        <taxon>Bacteria</taxon>
        <taxon>Bacillati</taxon>
        <taxon>Bacillota</taxon>
        <taxon>Bacilli</taxon>
        <taxon>Bacillales</taxon>
        <taxon>Bacillaceae</taxon>
        <taxon>Lysinibacillus</taxon>
    </lineage>
</organism>
<gene>
    <name evidence="1" type="ORF">GCM10007425_17670</name>
</gene>
<proteinExistence type="predicted"/>
<protein>
    <recommendedName>
        <fullName evidence="3">Glutaredoxin family protein</fullName>
    </recommendedName>
</protein>